<dbReference type="GO" id="GO:0003677">
    <property type="term" value="F:DNA binding"/>
    <property type="evidence" value="ECO:0007669"/>
    <property type="project" value="InterPro"/>
</dbReference>
<comment type="caution">
    <text evidence="2">The sequence shown here is derived from an EMBL/GenBank/DDBJ whole genome shotgun (WGS) entry which is preliminary data.</text>
</comment>
<evidence type="ECO:0000313" key="3">
    <source>
        <dbReference type="Proteomes" id="UP000078389"/>
    </source>
</evidence>
<dbReference type="PROSITE" id="PS50943">
    <property type="entry name" value="HTH_CROC1"/>
    <property type="match status" value="1"/>
</dbReference>
<name>A0A178HU36_9HYPH</name>
<sequence>MITSEQIRGARALLGMTQAKLAELAGISTTGLNNIERGGSDPKASTLRAITAALEAAGVQFIPENGGGAGVRLAKRKGEG</sequence>
<dbReference type="InterPro" id="IPR001387">
    <property type="entry name" value="Cro/C1-type_HTH"/>
</dbReference>
<dbReference type="SMART" id="SM00530">
    <property type="entry name" value="HTH_XRE"/>
    <property type="match status" value="1"/>
</dbReference>
<gene>
    <name evidence="2" type="ORF">A3840_14670</name>
</gene>
<dbReference type="Pfam" id="PF01381">
    <property type="entry name" value="HTH_3"/>
    <property type="match status" value="1"/>
</dbReference>
<proteinExistence type="predicted"/>
<keyword evidence="3" id="KW-1185">Reference proteome</keyword>
<dbReference type="Proteomes" id="UP000078389">
    <property type="component" value="Unassembled WGS sequence"/>
</dbReference>
<dbReference type="SUPFAM" id="SSF47413">
    <property type="entry name" value="lambda repressor-like DNA-binding domains"/>
    <property type="match status" value="1"/>
</dbReference>
<dbReference type="AlphaFoldDB" id="A0A178HU36"/>
<accession>A0A178HU36</accession>
<dbReference type="RefSeq" id="WP_067458356.1">
    <property type="nucleotide sequence ID" value="NZ_LVVY01000109.1"/>
</dbReference>
<organism evidence="2 3">
    <name type="scientific">Devosia elaeis</name>
    <dbReference type="NCBI Taxonomy" id="1770058"/>
    <lineage>
        <taxon>Bacteria</taxon>
        <taxon>Pseudomonadati</taxon>
        <taxon>Pseudomonadota</taxon>
        <taxon>Alphaproteobacteria</taxon>
        <taxon>Hyphomicrobiales</taxon>
        <taxon>Devosiaceae</taxon>
        <taxon>Devosia</taxon>
    </lineage>
</organism>
<evidence type="ECO:0000313" key="2">
    <source>
        <dbReference type="EMBL" id="OAM75485.1"/>
    </source>
</evidence>
<protein>
    <submittedName>
        <fullName evidence="2">Transcriptional regulator</fullName>
    </submittedName>
</protein>
<reference evidence="2 3" key="1">
    <citation type="submission" date="2016-03" db="EMBL/GenBank/DDBJ databases">
        <title>Genome sequencing of Devosia sp. S37.</title>
        <authorList>
            <person name="Mohd Nor M."/>
        </authorList>
    </citation>
    <scope>NUCLEOTIDE SEQUENCE [LARGE SCALE GENOMIC DNA]</scope>
    <source>
        <strain evidence="2 3">S37</strain>
    </source>
</reference>
<feature type="domain" description="HTH cro/C1-type" evidence="1">
    <location>
        <begin position="7"/>
        <end position="61"/>
    </location>
</feature>
<dbReference type="STRING" id="1770058.A3840_14670"/>
<dbReference type="InterPro" id="IPR010982">
    <property type="entry name" value="Lambda_DNA-bd_dom_sf"/>
</dbReference>
<dbReference type="CDD" id="cd00093">
    <property type="entry name" value="HTH_XRE"/>
    <property type="match status" value="1"/>
</dbReference>
<dbReference type="OrthoDB" id="4419620at2"/>
<dbReference type="Gene3D" id="1.10.260.40">
    <property type="entry name" value="lambda repressor-like DNA-binding domains"/>
    <property type="match status" value="1"/>
</dbReference>
<evidence type="ECO:0000259" key="1">
    <source>
        <dbReference type="PROSITE" id="PS50943"/>
    </source>
</evidence>
<dbReference type="EMBL" id="LVVY01000109">
    <property type="protein sequence ID" value="OAM75485.1"/>
    <property type="molecule type" value="Genomic_DNA"/>
</dbReference>